<dbReference type="AlphaFoldDB" id="A0A4Q2SJH5"/>
<protein>
    <submittedName>
        <fullName evidence="2">Uncharacterized protein</fullName>
    </submittedName>
</protein>
<feature type="region of interest" description="Disordered" evidence="1">
    <location>
        <begin position="280"/>
        <end position="319"/>
    </location>
</feature>
<proteinExistence type="predicted"/>
<evidence type="ECO:0000256" key="1">
    <source>
        <dbReference type="SAM" id="MobiDB-lite"/>
    </source>
</evidence>
<name>A0A4Q2SJH5_9ACTN</name>
<reference evidence="2 3" key="1">
    <citation type="submission" date="2019-01" db="EMBL/GenBank/DDBJ databases">
        <title>Novel species of Nocardioides.</title>
        <authorList>
            <person name="Liu Q."/>
            <person name="X Y.-H."/>
        </authorList>
    </citation>
    <scope>NUCLEOTIDE SEQUENCE [LARGE SCALE GENOMIC DNA]</scope>
    <source>
        <strain evidence="2 3">HLT2-9</strain>
    </source>
</reference>
<accession>A0A4Q2SJH5</accession>
<dbReference type="RefSeq" id="WP_129428217.1">
    <property type="nucleotide sequence ID" value="NZ_SDWV01000021.1"/>
</dbReference>
<dbReference type="Proteomes" id="UP000291101">
    <property type="component" value="Unassembled WGS sequence"/>
</dbReference>
<organism evidence="2 3">
    <name type="scientific">Nocardioides zhouii</name>
    <dbReference type="NCBI Taxonomy" id="1168729"/>
    <lineage>
        <taxon>Bacteria</taxon>
        <taxon>Bacillati</taxon>
        <taxon>Actinomycetota</taxon>
        <taxon>Actinomycetes</taxon>
        <taxon>Propionibacteriales</taxon>
        <taxon>Nocardioidaceae</taxon>
        <taxon>Nocardioides</taxon>
    </lineage>
</organism>
<dbReference type="OrthoDB" id="4775509at2"/>
<sequence length="319" mass="34816">MLTPHDLEAERVGLAFGGFCDCLALVQSGVRVAQRWWQLSTRQEVPEIAFYPVYGWQPSMATACACTLAPVDGSPRLRFRTAIDARAHETSSLHLAARGNARPHHARALINALRPVAIDVAPARRGWEPVADRLREPDALKVLWDCGLHPARVAELLDVATGVTSRLSASFALGLAFVPDRAMSRRHEIARQRDADLATWLVWDGTAPDPSRPLESGEWLGLGLTPRQCQEMLAADITATLANELAATLRQPLEDCVRLLLERPIRGELSELDQLLAEARGKQDSSPVAVGAPLQTQSTDIPLLDAPPQETPHGDPHAH</sequence>
<evidence type="ECO:0000313" key="2">
    <source>
        <dbReference type="EMBL" id="RYC05726.1"/>
    </source>
</evidence>
<comment type="caution">
    <text evidence="2">The sequence shown here is derived from an EMBL/GenBank/DDBJ whole genome shotgun (WGS) entry which is preliminary data.</text>
</comment>
<keyword evidence="3" id="KW-1185">Reference proteome</keyword>
<evidence type="ECO:0000313" key="3">
    <source>
        <dbReference type="Proteomes" id="UP000291101"/>
    </source>
</evidence>
<gene>
    <name evidence="2" type="ORF">EUA94_17655</name>
</gene>
<dbReference type="EMBL" id="SDWV01000021">
    <property type="protein sequence ID" value="RYC05726.1"/>
    <property type="molecule type" value="Genomic_DNA"/>
</dbReference>